<keyword evidence="5" id="KW-0812">Transmembrane</keyword>
<keyword evidence="3" id="KW-0813">Transport</keyword>
<dbReference type="Proteomes" id="UP001597059">
    <property type="component" value="Unassembled WGS sequence"/>
</dbReference>
<dbReference type="EMBL" id="JBHTMN010000007">
    <property type="protein sequence ID" value="MFD1382810.1"/>
    <property type="molecule type" value="Genomic_DNA"/>
</dbReference>
<keyword evidence="11" id="KW-1185">Reference proteome</keyword>
<keyword evidence="4" id="KW-1134">Transmembrane beta strand</keyword>
<evidence type="ECO:0000256" key="4">
    <source>
        <dbReference type="ARBA" id="ARBA00022452"/>
    </source>
</evidence>
<evidence type="ECO:0000256" key="1">
    <source>
        <dbReference type="ARBA" id="ARBA00004442"/>
    </source>
</evidence>
<dbReference type="PANTHER" id="PTHR30026">
    <property type="entry name" value="OUTER MEMBRANE PROTEIN TOLC"/>
    <property type="match status" value="1"/>
</dbReference>
<dbReference type="NCBIfam" id="TIGR01844">
    <property type="entry name" value="type_I_sec_TolC"/>
    <property type="match status" value="1"/>
</dbReference>
<evidence type="ECO:0000313" key="11">
    <source>
        <dbReference type="Proteomes" id="UP001597059"/>
    </source>
</evidence>
<keyword evidence="6" id="KW-0472">Membrane</keyword>
<proteinExistence type="inferred from homology"/>
<comment type="caution">
    <text evidence="10">The sequence shown here is derived from an EMBL/GenBank/DDBJ whole genome shotgun (WGS) entry which is preliminary data.</text>
</comment>
<protein>
    <submittedName>
        <fullName evidence="10">TolC family outer membrane protein</fullName>
    </submittedName>
</protein>
<evidence type="ECO:0000256" key="8">
    <source>
        <dbReference type="SAM" id="MobiDB-lite"/>
    </source>
</evidence>
<accession>A0ABW4B2L4</accession>
<evidence type="ECO:0000313" key="10">
    <source>
        <dbReference type="EMBL" id="MFD1382810.1"/>
    </source>
</evidence>
<sequence>MMRRKQLVSSLVLASSLAAFPALGITLEEATYIAIENSPEVRQALASYREGIENTEITRRGGLYPSIDLSAGLGHETTYDYQDSGEDVGLTRRELSLSLTQPIFDGFMSKFDTQRLTEETEASRWGALIAVENTALDVAEAYANVLRHRELVDLANINQQTHERIYDQIKLKSDAGVGRQSDLSQITARLAKANANRLSAINNLQDAESTYKKVVGELPPEEMIYPVPDRDLIPSSMEEAVADAMKYNPAIEAARWDVKATESFISATDSNKYPEVNFLLERTFNNNIDGDEGPSEDLTAMFRMTYNLYGGNTDKRRKEVAVQQNVQASEIQRNTARETELSVRLAWSAYEASLGSKEYLREYVIATKESQIAYDKQFRLGRRTLLDVLDSENELFTARQDYVNADYDELFSEFRLFNAKGELMRAFRIYRPPVLGFADAFEEDETPPRGASAIDELKQAETQIQAPATTEPQSAPAQSPATDTTSDEDSLFLDATEEGRSW</sequence>
<dbReference type="PANTHER" id="PTHR30026:SF22">
    <property type="entry name" value="OUTER MEMBRANE EFFLUX PROTEIN"/>
    <property type="match status" value="1"/>
</dbReference>
<evidence type="ECO:0000256" key="6">
    <source>
        <dbReference type="ARBA" id="ARBA00023136"/>
    </source>
</evidence>
<organism evidence="10 11">
    <name type="scientific">Rhodanobacter aciditrophus</name>
    <dbReference type="NCBI Taxonomy" id="1623218"/>
    <lineage>
        <taxon>Bacteria</taxon>
        <taxon>Pseudomonadati</taxon>
        <taxon>Pseudomonadota</taxon>
        <taxon>Gammaproteobacteria</taxon>
        <taxon>Lysobacterales</taxon>
        <taxon>Rhodanobacteraceae</taxon>
        <taxon>Rhodanobacter</taxon>
    </lineage>
</organism>
<comment type="subcellular location">
    <subcellularLocation>
        <location evidence="1">Cell outer membrane</location>
    </subcellularLocation>
</comment>
<evidence type="ECO:0000256" key="7">
    <source>
        <dbReference type="ARBA" id="ARBA00023237"/>
    </source>
</evidence>
<dbReference type="InterPro" id="IPR003423">
    <property type="entry name" value="OMP_efflux"/>
</dbReference>
<evidence type="ECO:0000256" key="9">
    <source>
        <dbReference type="SAM" id="SignalP"/>
    </source>
</evidence>
<dbReference type="Gene3D" id="1.20.1600.10">
    <property type="entry name" value="Outer membrane efflux proteins (OEP)"/>
    <property type="match status" value="1"/>
</dbReference>
<reference evidence="11" key="1">
    <citation type="journal article" date="2019" name="Int. J. Syst. Evol. Microbiol.">
        <title>The Global Catalogue of Microorganisms (GCM) 10K type strain sequencing project: providing services to taxonomists for standard genome sequencing and annotation.</title>
        <authorList>
            <consortium name="The Broad Institute Genomics Platform"/>
            <consortium name="The Broad Institute Genome Sequencing Center for Infectious Disease"/>
            <person name="Wu L."/>
            <person name="Ma J."/>
        </authorList>
    </citation>
    <scope>NUCLEOTIDE SEQUENCE [LARGE SCALE GENOMIC DNA]</scope>
    <source>
        <strain evidence="11">JCM 30774</strain>
    </source>
</reference>
<name>A0ABW4B2L4_9GAMM</name>
<dbReference type="InterPro" id="IPR010130">
    <property type="entry name" value="T1SS_OMP_TolC"/>
</dbReference>
<comment type="similarity">
    <text evidence="2">Belongs to the outer membrane factor (OMF) (TC 1.B.17) family.</text>
</comment>
<feature type="signal peptide" evidence="9">
    <location>
        <begin position="1"/>
        <end position="24"/>
    </location>
</feature>
<dbReference type="Pfam" id="PF02321">
    <property type="entry name" value="OEP"/>
    <property type="match status" value="2"/>
</dbReference>
<dbReference type="SUPFAM" id="SSF56954">
    <property type="entry name" value="Outer membrane efflux proteins (OEP)"/>
    <property type="match status" value="1"/>
</dbReference>
<feature type="chain" id="PRO_5047541377" evidence="9">
    <location>
        <begin position="25"/>
        <end position="502"/>
    </location>
</feature>
<feature type="compositionally biased region" description="Polar residues" evidence="8">
    <location>
        <begin position="460"/>
        <end position="484"/>
    </location>
</feature>
<keyword evidence="7" id="KW-0998">Cell outer membrane</keyword>
<evidence type="ECO:0000256" key="5">
    <source>
        <dbReference type="ARBA" id="ARBA00022692"/>
    </source>
</evidence>
<evidence type="ECO:0000256" key="3">
    <source>
        <dbReference type="ARBA" id="ARBA00022448"/>
    </source>
</evidence>
<evidence type="ECO:0000256" key="2">
    <source>
        <dbReference type="ARBA" id="ARBA00007613"/>
    </source>
</evidence>
<keyword evidence="9" id="KW-0732">Signal</keyword>
<gene>
    <name evidence="10" type="ORF">ACFQ45_05515</name>
</gene>
<dbReference type="InterPro" id="IPR051906">
    <property type="entry name" value="TolC-like"/>
</dbReference>
<dbReference type="RefSeq" id="WP_377365986.1">
    <property type="nucleotide sequence ID" value="NZ_JBHTMN010000007.1"/>
</dbReference>
<feature type="region of interest" description="Disordered" evidence="8">
    <location>
        <begin position="443"/>
        <end position="502"/>
    </location>
</feature>